<reference evidence="13" key="1">
    <citation type="submission" date="2025-08" db="UniProtKB">
        <authorList>
            <consortium name="RefSeq"/>
        </authorList>
    </citation>
    <scope>IDENTIFICATION</scope>
</reference>
<evidence type="ECO:0000256" key="8">
    <source>
        <dbReference type="ARBA" id="ARBA00023136"/>
    </source>
</evidence>
<feature type="transmembrane region" description="Helical" evidence="10">
    <location>
        <begin position="289"/>
        <end position="314"/>
    </location>
</feature>
<dbReference type="Pfam" id="PF23321">
    <property type="entry name" value="R1_ABCA1"/>
    <property type="match status" value="1"/>
</dbReference>
<dbReference type="Gene3D" id="3.40.50.300">
    <property type="entry name" value="P-loop containing nucleotide triphosphate hydrolases"/>
    <property type="match status" value="2"/>
</dbReference>
<feature type="transmembrane region" description="Helical" evidence="10">
    <location>
        <begin position="427"/>
        <end position="450"/>
    </location>
</feature>
<evidence type="ECO:0000256" key="3">
    <source>
        <dbReference type="ARBA" id="ARBA00022692"/>
    </source>
</evidence>
<keyword evidence="4" id="KW-0677">Repeat</keyword>
<keyword evidence="2" id="KW-0813">Transport</keyword>
<evidence type="ECO:0000259" key="11">
    <source>
        <dbReference type="PROSITE" id="PS50893"/>
    </source>
</evidence>
<evidence type="ECO:0000256" key="2">
    <source>
        <dbReference type="ARBA" id="ARBA00022448"/>
    </source>
</evidence>
<evidence type="ECO:0000256" key="7">
    <source>
        <dbReference type="ARBA" id="ARBA00022989"/>
    </source>
</evidence>
<keyword evidence="3 10" id="KW-0812">Transmembrane</keyword>
<keyword evidence="8 10" id="KW-0472">Membrane</keyword>
<feature type="region of interest" description="Disordered" evidence="9">
    <location>
        <begin position="1812"/>
        <end position="1838"/>
    </location>
</feature>
<keyword evidence="5" id="KW-0547">Nucleotide-binding</keyword>
<dbReference type="InterPro" id="IPR027417">
    <property type="entry name" value="P-loop_NTPase"/>
</dbReference>
<feature type="transmembrane region" description="Helical" evidence="10">
    <location>
        <begin position="386"/>
        <end position="407"/>
    </location>
</feature>
<dbReference type="InterPro" id="IPR013525">
    <property type="entry name" value="ABC2_TM"/>
</dbReference>
<name>A0A8B7ZPF0_ACAPL</name>
<dbReference type="CDD" id="cd03263">
    <property type="entry name" value="ABC_subfamily_A"/>
    <property type="match status" value="2"/>
</dbReference>
<organism evidence="12 13">
    <name type="scientific">Acanthaster planci</name>
    <name type="common">Crown-of-thorns starfish</name>
    <dbReference type="NCBI Taxonomy" id="133434"/>
    <lineage>
        <taxon>Eukaryota</taxon>
        <taxon>Metazoa</taxon>
        <taxon>Echinodermata</taxon>
        <taxon>Eleutherozoa</taxon>
        <taxon>Asterozoa</taxon>
        <taxon>Asteroidea</taxon>
        <taxon>Valvatacea</taxon>
        <taxon>Valvatida</taxon>
        <taxon>Acanthasteridae</taxon>
        <taxon>Acanthaster</taxon>
    </lineage>
</organism>
<evidence type="ECO:0000256" key="10">
    <source>
        <dbReference type="SAM" id="Phobius"/>
    </source>
</evidence>
<dbReference type="GO" id="GO:0016020">
    <property type="term" value="C:membrane"/>
    <property type="evidence" value="ECO:0007669"/>
    <property type="project" value="UniProtKB-SubCell"/>
</dbReference>
<feature type="transmembrane region" description="Helical" evidence="10">
    <location>
        <begin position="1225"/>
        <end position="1247"/>
    </location>
</feature>
<dbReference type="Pfam" id="PF12698">
    <property type="entry name" value="ABC2_membrane_3"/>
    <property type="match status" value="2"/>
</dbReference>
<dbReference type="KEGG" id="aplc:110988262"/>
<dbReference type="InterPro" id="IPR003439">
    <property type="entry name" value="ABC_transporter-like_ATP-bd"/>
</dbReference>
<evidence type="ECO:0000256" key="5">
    <source>
        <dbReference type="ARBA" id="ARBA00022741"/>
    </source>
</evidence>
<accession>A0A8B7ZPF0</accession>
<evidence type="ECO:0000313" key="13">
    <source>
        <dbReference type="RefSeq" id="XP_022107294.1"/>
    </source>
</evidence>
<proteinExistence type="predicted"/>
<dbReference type="Proteomes" id="UP000694845">
    <property type="component" value="Unplaced"/>
</dbReference>
<dbReference type="GO" id="GO:0005524">
    <property type="term" value="F:ATP binding"/>
    <property type="evidence" value="ECO:0007669"/>
    <property type="project" value="UniProtKB-KW"/>
</dbReference>
<keyword evidence="7 10" id="KW-1133">Transmembrane helix</keyword>
<dbReference type="GO" id="GO:0016887">
    <property type="term" value="F:ATP hydrolysis activity"/>
    <property type="evidence" value="ECO:0007669"/>
    <property type="project" value="InterPro"/>
</dbReference>
<feature type="transmembrane region" description="Helical" evidence="10">
    <location>
        <begin position="1432"/>
        <end position="1455"/>
    </location>
</feature>
<dbReference type="Pfam" id="PF00005">
    <property type="entry name" value="ABC_tran"/>
    <property type="match status" value="2"/>
</dbReference>
<keyword evidence="12" id="KW-1185">Reference proteome</keyword>
<keyword evidence="6" id="KW-0067">ATP-binding</keyword>
<dbReference type="RefSeq" id="XP_022107294.1">
    <property type="nucleotide sequence ID" value="XM_022251602.1"/>
</dbReference>
<dbReference type="InterPro" id="IPR003593">
    <property type="entry name" value="AAA+_ATPase"/>
</dbReference>
<comment type="subcellular location">
    <subcellularLocation>
        <location evidence="1">Membrane</location>
        <topology evidence="1">Multi-pass membrane protein</topology>
    </subcellularLocation>
</comment>
<gene>
    <name evidence="13" type="primary">LOC110988262</name>
</gene>
<evidence type="ECO:0000256" key="9">
    <source>
        <dbReference type="SAM" id="MobiDB-lite"/>
    </source>
</evidence>
<dbReference type="SMART" id="SM00382">
    <property type="entry name" value="AAA"/>
    <property type="match status" value="2"/>
</dbReference>
<feature type="transmembrane region" description="Helical" evidence="10">
    <location>
        <begin position="1268"/>
        <end position="1294"/>
    </location>
</feature>
<feature type="transmembrane region" description="Helical" evidence="10">
    <location>
        <begin position="326"/>
        <end position="350"/>
    </location>
</feature>
<dbReference type="FunFam" id="3.40.50.300:FF:000298">
    <property type="entry name" value="ATP-binding cassette sub-family A member 12"/>
    <property type="match status" value="1"/>
</dbReference>
<dbReference type="GeneID" id="110988262"/>
<dbReference type="FunFam" id="3.40.50.300:FF:000327">
    <property type="entry name" value="ATP-binding cassette sub-family A member 3"/>
    <property type="match status" value="1"/>
</dbReference>
<dbReference type="PANTHER" id="PTHR19229:SF268">
    <property type="entry name" value="ABC TRANSPORTER DOMAIN-CONTAINING PROTEIN"/>
    <property type="match status" value="1"/>
</dbReference>
<evidence type="ECO:0000313" key="12">
    <source>
        <dbReference type="Proteomes" id="UP000694845"/>
    </source>
</evidence>
<protein>
    <submittedName>
        <fullName evidence="13">ATP-binding cassette sub-family A member 3-like isoform X1</fullName>
    </submittedName>
</protein>
<evidence type="ECO:0000256" key="6">
    <source>
        <dbReference type="ARBA" id="ARBA00022840"/>
    </source>
</evidence>
<dbReference type="SUPFAM" id="SSF52540">
    <property type="entry name" value="P-loop containing nucleoside triphosphate hydrolases"/>
    <property type="match status" value="2"/>
</dbReference>
<dbReference type="InterPro" id="IPR056264">
    <property type="entry name" value="R2_ABCA1-4-like"/>
</dbReference>
<dbReference type="GO" id="GO:0140359">
    <property type="term" value="F:ABC-type transporter activity"/>
    <property type="evidence" value="ECO:0007669"/>
    <property type="project" value="InterPro"/>
</dbReference>
<feature type="domain" description="ABC transporter" evidence="11">
    <location>
        <begin position="1494"/>
        <end position="1726"/>
    </location>
</feature>
<feature type="transmembrane region" description="Helical" evidence="10">
    <location>
        <begin position="1336"/>
        <end position="1357"/>
    </location>
</feature>
<feature type="transmembrane region" description="Helical" evidence="10">
    <location>
        <begin position="1306"/>
        <end position="1329"/>
    </location>
</feature>
<sequence length="1838" mass="204211">MGLKGRQFRLLLWKNFILQIRRPIGTTFELLLPLLATALLLLARLLIKSEDLCFTTFEPGFSDQESLSASEIERLQTCIANGTGCPQLAYYPNNNLTTALMLGVALQVTVPLSPSNFSSEEELVKTAAEDLDGYYGVIVFDFDNGTTSLPPNVTYKIRLPHDIVRRETWRTERTYPNFDVVGPRLYNLYKTRFLALQHAVDSVIAAFHVAGLDGLFGAFQKLRTVQVQLQQFPHAAYLSDRFLTSLEFLMPFLLCLSFIYTAGTITRELVLEKEKRLKESMKMMGLANWIHWVAWFIKNLVFLLIPIILITVLLKIGRVFPNSDPTVVFVFLFLWLTASIAWAFAVSVLFSRARLGLIFGFVFWFANYLPLMFIQYDSSTVQVKTASCLLSNVAFGFGVTVMTLFEGKNVGLQWSNIRTSPSLDDPFTMGTVFMMFIVDTVIYFLITWYIEAVFPGSYGIPKPAYFPFQRSYWCGVSVGKQGTHVGQENEIGMNTGLDPADHEASPEGIPAGIQIKGLTKVYKSSVGSKLAVDNLTVSMYQGQITALLGHNGAGKTTTMSILTGLFPPSSGTAQVNGYDIRTHMDQVRTSLGLCPQHNVLFDRLTVKEHLDFFIALKGKSGKAADQEVQTMIVDLQLVDKTHAQSTNLSGGMKRKLSCAIALIGGSEVVILDEPTSGMDPYARRATWDLLLKYRQGRTVVLTTHFMDEADLLGDRIAIMANGQLRCSGTSLFLKNRFGVGYHLTLVRNQTCAIDSVKAVVSKHVRQAELEGNVGNELDFVLPREDSASFKNLFLELEGSRQTLGIDSFGVSITTMEEVFMKAGEMAEDVSRRNGDAADHLKNGFAIDVSSTDQLTKSTEIPTNCSLPSQSVEMGELHSGIRLKYHQFAAIFVKRFLYSRRDKKSLVTQFLLPLLFVVFGLLIIKTSGNTVSDPPRVMTLENISRHDPFVDVKLFYADLRNLSRSTITIDGSSVEINGTSFTFNGTTVTFNGTTVTLNDTIIDINWMDVFEYLPNVLDPLSITYINVSAPVRFLMQDNMGDLIEGNPMSQDLDCCSYPNMILNEGCADTLYNSGEKSKLCKDVEGFGYHSCLSCLTSTSFYERTNSSDSSYDADDTCPIGANHTVLMDGNTFFQEYILRQSEDDTAFFEKYVAGFTLTENGPNQVLLTGWYSNEAYHTSSETLNTIANIVLKYFTNDSYGITTVNHPLPNSATNQVENAAFSTDTFTLSLLVLYGLSFLAASFIHFIVTEKQSKAKHLQMVSGLDGFTYWIANFCWDAINYLLVFVCIIIIFAAFNLSAFSGENLGTVAVMMLLFGWAAVPFVYLLSFLFKTPVTAYAVTATFLTLVGMSMVITVFVLELIGDYEDESKIVDHVFMALPTHCLARGLIQLSTNVAIRDTCTASDLDMELCELINVTYAANNLDWNEPGIGQHAFYLAMEGIIFFTLTLLLEANFFIPSRSAKYLKAHSSDAEDIDVANERSKVDVLNPKRSEFAVILKNLSKMYRKKRSPAVDQLSLAIPKGECFGLLGVNGAGKTTSFGMLTGDLSLTAGEAYMEGYSIQKNRRKAQQRMGYCPQFDALIERLTGRELLTLFARLRGIPGQNVKPVVNSTITHLNLDNWADKLCGTYSGGNKRKLNTAIAIVGSPPIILLDEPTSGMDPKARRHLWDALTMIMRDGRSIVLTSHSMEECEALCTRLAIMVNGQFKCLGSTQHLKSRFGTGYTMMIKVGPNANLQMVKNFVQSVFYGAVLLEEHQGLLHYQVNNDQLSWSYIFGTLEDSCIGLDIVDYSVSQTTLEQVFLNFAKMQHAEGVTLTTGRQQQPPAPYNDPSVNLPIPAVNT</sequence>
<dbReference type="OMA" id="LQWNEFF"/>
<dbReference type="PROSITE" id="PS50893">
    <property type="entry name" value="ABC_TRANSPORTER_2"/>
    <property type="match status" value="2"/>
</dbReference>
<evidence type="ECO:0000256" key="1">
    <source>
        <dbReference type="ARBA" id="ARBA00004141"/>
    </source>
</evidence>
<feature type="transmembrane region" description="Helical" evidence="10">
    <location>
        <begin position="248"/>
        <end position="269"/>
    </location>
</feature>
<dbReference type="InterPro" id="IPR026082">
    <property type="entry name" value="ABCA"/>
</dbReference>
<evidence type="ECO:0000256" key="4">
    <source>
        <dbReference type="ARBA" id="ARBA00022737"/>
    </source>
</evidence>
<dbReference type="PANTHER" id="PTHR19229">
    <property type="entry name" value="ATP-BINDING CASSETTE TRANSPORTER SUBFAMILY A ABCA"/>
    <property type="match status" value="1"/>
</dbReference>
<dbReference type="OrthoDB" id="6512918at2759"/>
<feature type="domain" description="ABC transporter" evidence="11">
    <location>
        <begin position="513"/>
        <end position="746"/>
    </location>
</feature>
<dbReference type="GO" id="GO:0005319">
    <property type="term" value="F:lipid transporter activity"/>
    <property type="evidence" value="ECO:0007669"/>
    <property type="project" value="TreeGrafter"/>
</dbReference>
<feature type="transmembrane region" description="Helical" evidence="10">
    <location>
        <begin position="356"/>
        <end position="374"/>
    </location>
</feature>